<dbReference type="GO" id="GO:0016747">
    <property type="term" value="F:acyltransferase activity, transferring groups other than amino-acyl groups"/>
    <property type="evidence" value="ECO:0007669"/>
    <property type="project" value="TreeGrafter"/>
</dbReference>
<dbReference type="InterPro" id="IPR023213">
    <property type="entry name" value="CAT-like_dom_sf"/>
</dbReference>
<dbReference type="PANTHER" id="PTHR31642:SF310">
    <property type="entry name" value="FATTY ALCOHOL:CAFFEOYL-COA ACYLTRANSFERASE"/>
    <property type="match status" value="1"/>
</dbReference>
<dbReference type="InterPro" id="IPR050317">
    <property type="entry name" value="Plant_Fungal_Acyltransferase"/>
</dbReference>
<dbReference type="Gene3D" id="3.30.559.10">
    <property type="entry name" value="Chloramphenicol acetyltransferase-like domain"/>
    <property type="match status" value="2"/>
</dbReference>
<proteinExistence type="predicted"/>
<organism evidence="4 5">
    <name type="scientific">Lasiodiplodia theobromae</name>
    <dbReference type="NCBI Taxonomy" id="45133"/>
    <lineage>
        <taxon>Eukaryota</taxon>
        <taxon>Fungi</taxon>
        <taxon>Dikarya</taxon>
        <taxon>Ascomycota</taxon>
        <taxon>Pezizomycotina</taxon>
        <taxon>Dothideomycetes</taxon>
        <taxon>Dothideomycetes incertae sedis</taxon>
        <taxon>Botryosphaeriales</taxon>
        <taxon>Botryosphaeriaceae</taxon>
        <taxon>Lasiodiplodia</taxon>
    </lineage>
</organism>
<feature type="compositionally biased region" description="Polar residues" evidence="2">
    <location>
        <begin position="315"/>
        <end position="324"/>
    </location>
</feature>
<feature type="domain" description="Trichothecene 3-O-acetyltransferase-like N-terminal" evidence="3">
    <location>
        <begin position="198"/>
        <end position="248"/>
    </location>
</feature>
<dbReference type="Pfam" id="PF22664">
    <property type="entry name" value="TRI-like_N"/>
    <property type="match status" value="1"/>
</dbReference>
<comment type="caution">
    <text evidence="4">The sequence shown here is derived from an EMBL/GenBank/DDBJ whole genome shotgun (WGS) entry which is preliminary data.</text>
</comment>
<protein>
    <recommendedName>
        <fullName evidence="3">Trichothecene 3-O-acetyltransferase-like N-terminal domain-containing protein</fullName>
    </recommendedName>
</protein>
<evidence type="ECO:0000259" key="3">
    <source>
        <dbReference type="Pfam" id="PF22664"/>
    </source>
</evidence>
<dbReference type="EMBL" id="VCHE01000187">
    <property type="protein sequence ID" value="KAB2569537.1"/>
    <property type="molecule type" value="Genomic_DNA"/>
</dbReference>
<dbReference type="InterPro" id="IPR054710">
    <property type="entry name" value="Tri101-like_N"/>
</dbReference>
<dbReference type="PANTHER" id="PTHR31642">
    <property type="entry name" value="TRICHOTHECENE 3-O-ACETYLTRANSFERASE"/>
    <property type="match status" value="1"/>
</dbReference>
<accession>A0A5N5CW10</accession>
<dbReference type="Proteomes" id="UP000325902">
    <property type="component" value="Unassembled WGS sequence"/>
</dbReference>
<evidence type="ECO:0000313" key="4">
    <source>
        <dbReference type="EMBL" id="KAB2569537.1"/>
    </source>
</evidence>
<feature type="compositionally biased region" description="Polar residues" evidence="2">
    <location>
        <begin position="284"/>
        <end position="302"/>
    </location>
</feature>
<feature type="compositionally biased region" description="Low complexity" evidence="2">
    <location>
        <begin position="22"/>
        <end position="35"/>
    </location>
</feature>
<evidence type="ECO:0000256" key="1">
    <source>
        <dbReference type="ARBA" id="ARBA00022679"/>
    </source>
</evidence>
<sequence length="637" mass="67803">MTTVIDVLKSMRKHAEEANRNTTTTSGGAAESSSSSPPPRNDDDNDLSAVTLDTALTPLCHDAYLQRRILPLGPLDQIQVRKNTPRIFCFPMADQRQSTVSAATIALRLAVQKTLARWPWLGGTVVPVGYDGWERAAMREEDKKMLEIRYTVPPLDAVMVEGGGCGVFSAKVWSDFTPYARLAARGMPPKVLDCRQLTMREEGVVVNTGLPALRVQANFIPGGLLLAVMDAHPAVDGVGGQLVVEELARCLRPGAETMAAEEGRRVGAAAAGVRDDNNYMVSNNARGSQGANAAASLQSTPTVPEFELPDPEPPVTSSRDASISAGNPSARILTIRAATVTSLKAAVMAELQATAAPGAFVSTHDVLSALIWTATMRARAPRLLLHQQDNNTQNDTPSPHDDLLTRFCTPVDARNKPAASSSPPLIAPTYPGNAVVFAFATMPMTELLGDSASTDGGASTATTTLTTTTVTTTIGSHIDSTTSRTHRTHASTRTSIPALARAALAIRRAISVVDGGFVQRRVEAWSGLEDPRQLLATLGAKMDLKESGVFVTSWVGFGADVEWSIPGVQSAAAAGGMKAEWVRKPWCEGEGGGVNVMPRRGGTRGGEEDWELLVRLGERDMERFLEVLGGVVVRVVE</sequence>
<gene>
    <name evidence="4" type="ORF">DBV05_g11789</name>
</gene>
<feature type="region of interest" description="Disordered" evidence="2">
    <location>
        <begin position="284"/>
        <end position="324"/>
    </location>
</feature>
<name>A0A5N5CW10_9PEZI</name>
<dbReference type="GO" id="GO:0044550">
    <property type="term" value="P:secondary metabolite biosynthetic process"/>
    <property type="evidence" value="ECO:0007669"/>
    <property type="project" value="TreeGrafter"/>
</dbReference>
<feature type="region of interest" description="Disordered" evidence="2">
    <location>
        <begin position="14"/>
        <end position="47"/>
    </location>
</feature>
<reference evidence="4 5" key="1">
    <citation type="journal article" date="2019" name="Sci. Rep.">
        <title>A multi-omics analysis of the grapevine pathogen Lasiodiplodia theobromae reveals that temperature affects the expression of virulence- and pathogenicity-related genes.</title>
        <authorList>
            <person name="Felix C."/>
            <person name="Meneses R."/>
            <person name="Goncalves M.F.M."/>
            <person name="Tilleman L."/>
            <person name="Duarte A.S."/>
            <person name="Jorrin-Novo J.V."/>
            <person name="Van de Peer Y."/>
            <person name="Deforce D."/>
            <person name="Van Nieuwerburgh F."/>
            <person name="Esteves A.C."/>
            <person name="Alves A."/>
        </authorList>
    </citation>
    <scope>NUCLEOTIDE SEQUENCE [LARGE SCALE GENOMIC DNA]</scope>
    <source>
        <strain evidence="4 5">LA-SOL3</strain>
    </source>
</reference>
<keyword evidence="1" id="KW-0808">Transferase</keyword>
<dbReference type="AlphaFoldDB" id="A0A5N5CW10"/>
<evidence type="ECO:0000256" key="2">
    <source>
        <dbReference type="SAM" id="MobiDB-lite"/>
    </source>
</evidence>
<keyword evidence="5" id="KW-1185">Reference proteome</keyword>
<dbReference type="OrthoDB" id="1862401at2759"/>
<evidence type="ECO:0000313" key="5">
    <source>
        <dbReference type="Proteomes" id="UP000325902"/>
    </source>
</evidence>